<evidence type="ECO:0000256" key="1">
    <source>
        <dbReference type="SAM" id="MobiDB-lite"/>
    </source>
</evidence>
<keyword evidence="3" id="KW-1185">Reference proteome</keyword>
<name>A0ABN1T1F5_9ACTN</name>
<evidence type="ECO:0000313" key="2">
    <source>
        <dbReference type="EMBL" id="GAA1011571.1"/>
    </source>
</evidence>
<dbReference type="EMBL" id="BAAAHU010000032">
    <property type="protein sequence ID" value="GAA1011571.1"/>
    <property type="molecule type" value="Genomic_DNA"/>
</dbReference>
<dbReference type="RefSeq" id="WP_346073340.1">
    <property type="nucleotide sequence ID" value="NZ_BAAAHU010000032.1"/>
</dbReference>
<protein>
    <submittedName>
        <fullName evidence="2">Uncharacterized protein</fullName>
    </submittedName>
</protein>
<sequence>MVDDVDMLAEQIADLVRRATAEGTAAVERVQLLATALGLAVDPLQQIKLLMDIADAAGRAAHDAAGRARRGEGRPGGERATWADIGAAAGLSKDTAFRQYHGGRALSRSPAARGVRQAVRRPASGEAC</sequence>
<reference evidence="2 3" key="1">
    <citation type="journal article" date="2019" name="Int. J. Syst. Evol. Microbiol.">
        <title>The Global Catalogue of Microorganisms (GCM) 10K type strain sequencing project: providing services to taxonomists for standard genome sequencing and annotation.</title>
        <authorList>
            <consortium name="The Broad Institute Genomics Platform"/>
            <consortium name="The Broad Institute Genome Sequencing Center for Infectious Disease"/>
            <person name="Wu L."/>
            <person name="Ma J."/>
        </authorList>
    </citation>
    <scope>NUCLEOTIDE SEQUENCE [LARGE SCALE GENOMIC DNA]</scope>
    <source>
        <strain evidence="2 3">JCM 11269</strain>
    </source>
</reference>
<evidence type="ECO:0000313" key="3">
    <source>
        <dbReference type="Proteomes" id="UP001501072"/>
    </source>
</evidence>
<proteinExistence type="predicted"/>
<dbReference type="Proteomes" id="UP001501072">
    <property type="component" value="Unassembled WGS sequence"/>
</dbReference>
<comment type="caution">
    <text evidence="2">The sequence shown here is derived from an EMBL/GenBank/DDBJ whole genome shotgun (WGS) entry which is preliminary data.</text>
</comment>
<accession>A0ABN1T1F5</accession>
<feature type="region of interest" description="Disordered" evidence="1">
    <location>
        <begin position="107"/>
        <end position="128"/>
    </location>
</feature>
<gene>
    <name evidence="2" type="ORF">GCM10009564_32840</name>
</gene>
<organism evidence="2 3">
    <name type="scientific">Streptomyces thermogriseus</name>
    <dbReference type="NCBI Taxonomy" id="75292"/>
    <lineage>
        <taxon>Bacteria</taxon>
        <taxon>Bacillati</taxon>
        <taxon>Actinomycetota</taxon>
        <taxon>Actinomycetes</taxon>
        <taxon>Kitasatosporales</taxon>
        <taxon>Streptomycetaceae</taxon>
        <taxon>Streptomyces</taxon>
    </lineage>
</organism>